<dbReference type="Proteomes" id="UP000596247">
    <property type="component" value="Chromosome"/>
</dbReference>
<keyword evidence="1" id="KW-0472">Membrane</keyword>
<keyword evidence="3" id="KW-1185">Reference proteome</keyword>
<accession>A0A7R8R518</accession>
<organism evidence="2 3">
    <name type="scientific">Klebsiella phage vB_KvM-Eowyn</name>
    <dbReference type="NCBI Taxonomy" id="2762819"/>
    <lineage>
        <taxon>Viruses</taxon>
        <taxon>Duplodnaviria</taxon>
        <taxon>Heunggongvirae</taxon>
        <taxon>Uroviricota</taxon>
        <taxon>Caudoviricetes</taxon>
        <taxon>Chimalliviridae</taxon>
        <taxon>Eowynvirus</taxon>
        <taxon>Eowynvirus eowyn</taxon>
    </lineage>
</organism>
<reference evidence="2 3" key="1">
    <citation type="submission" date="2020-09" db="EMBL/GenBank/DDBJ databases">
        <authorList>
            <person name="Jameson E."/>
        </authorList>
    </citation>
    <scope>NUCLEOTIDE SEQUENCE [LARGE SCALE GENOMIC DNA]</scope>
</reference>
<keyword evidence="1" id="KW-0812">Transmembrane</keyword>
<keyword evidence="1" id="KW-1133">Transmembrane helix</keyword>
<feature type="transmembrane region" description="Helical" evidence="1">
    <location>
        <begin position="7"/>
        <end position="29"/>
    </location>
</feature>
<dbReference type="EMBL" id="LR881104">
    <property type="protein sequence ID" value="CAD5236055.1"/>
    <property type="molecule type" value="Genomic_DNA"/>
</dbReference>
<evidence type="ECO:0000313" key="3">
    <source>
        <dbReference type="Proteomes" id="UP000596247"/>
    </source>
</evidence>
<gene>
    <name evidence="2" type="ORF">LLCLJKAH_00066</name>
</gene>
<evidence type="ECO:0000313" key="2">
    <source>
        <dbReference type="EMBL" id="CAD5236055.1"/>
    </source>
</evidence>
<proteinExistence type="predicted"/>
<sequence length="40" mass="4759">MNKVQNMFFWNFVAWIVLIILVVAGYKVYPYVVAGLKYLF</sequence>
<protein>
    <submittedName>
        <fullName evidence="2">Uncharacterized protein</fullName>
    </submittedName>
</protein>
<evidence type="ECO:0000256" key="1">
    <source>
        <dbReference type="SAM" id="Phobius"/>
    </source>
</evidence>
<name>A0A7R8R518_9CAUD</name>